<evidence type="ECO:0000313" key="1">
    <source>
        <dbReference type="EMBL" id="OAX43105.1"/>
    </source>
</evidence>
<organism evidence="1 2">
    <name type="scientific">Rhizopogon vinicolor AM-OR11-026</name>
    <dbReference type="NCBI Taxonomy" id="1314800"/>
    <lineage>
        <taxon>Eukaryota</taxon>
        <taxon>Fungi</taxon>
        <taxon>Dikarya</taxon>
        <taxon>Basidiomycota</taxon>
        <taxon>Agaricomycotina</taxon>
        <taxon>Agaricomycetes</taxon>
        <taxon>Agaricomycetidae</taxon>
        <taxon>Boletales</taxon>
        <taxon>Suillineae</taxon>
        <taxon>Rhizopogonaceae</taxon>
        <taxon>Rhizopogon</taxon>
    </lineage>
</organism>
<dbReference type="AlphaFoldDB" id="A0A1B7NDZ2"/>
<reference evidence="1 2" key="1">
    <citation type="submission" date="2016-06" db="EMBL/GenBank/DDBJ databases">
        <title>Comparative genomics of the ectomycorrhizal sister species Rhizopogon vinicolor and Rhizopogon vesiculosus (Basidiomycota: Boletales) reveals a divergence of the mating type B locus.</title>
        <authorList>
            <consortium name="DOE Joint Genome Institute"/>
            <person name="Mujic A.B."/>
            <person name="Kuo A."/>
            <person name="Tritt A."/>
            <person name="Lipzen A."/>
            <person name="Chen C."/>
            <person name="Johnson J."/>
            <person name="Sharma A."/>
            <person name="Barry K."/>
            <person name="Grigoriev I.V."/>
            <person name="Spatafora J.W."/>
        </authorList>
    </citation>
    <scope>NUCLEOTIDE SEQUENCE [LARGE SCALE GENOMIC DNA]</scope>
    <source>
        <strain evidence="1 2">AM-OR11-026</strain>
    </source>
</reference>
<sequence length="59" mass="6677">MTIMCPPSESAINRELEVRFGSRANGLKLVERGPETEAVVDVLEKWIKNTRKILSYRSG</sequence>
<dbReference type="Proteomes" id="UP000092154">
    <property type="component" value="Unassembled WGS sequence"/>
</dbReference>
<keyword evidence="2" id="KW-1185">Reference proteome</keyword>
<dbReference type="EMBL" id="KV448144">
    <property type="protein sequence ID" value="OAX43105.1"/>
    <property type="molecule type" value="Genomic_DNA"/>
</dbReference>
<dbReference type="InParanoid" id="A0A1B7NDZ2"/>
<evidence type="ECO:0000313" key="2">
    <source>
        <dbReference type="Proteomes" id="UP000092154"/>
    </source>
</evidence>
<gene>
    <name evidence="1" type="ORF">K503DRAFT_234281</name>
</gene>
<proteinExistence type="predicted"/>
<accession>A0A1B7NDZ2</accession>
<name>A0A1B7NDZ2_9AGAM</name>
<dbReference type="OrthoDB" id="3236755at2759"/>
<protein>
    <submittedName>
        <fullName evidence="1">Uncharacterized protein</fullName>
    </submittedName>
</protein>